<feature type="region of interest" description="Disordered" evidence="6">
    <location>
        <begin position="584"/>
        <end position="648"/>
    </location>
</feature>
<dbReference type="EnsemblMetazoa" id="XM_022803771">
    <property type="protein sequence ID" value="XP_022659506"/>
    <property type="gene ID" value="LOC111249648"/>
</dbReference>
<dbReference type="Pfam" id="PF03615">
    <property type="entry name" value="GCM"/>
    <property type="match status" value="1"/>
</dbReference>
<feature type="compositionally biased region" description="Low complexity" evidence="6">
    <location>
        <begin position="364"/>
        <end position="376"/>
    </location>
</feature>
<name>A0A7M7KDP2_VARDE</name>
<dbReference type="RefSeq" id="XP_022659507.1">
    <property type="nucleotide sequence ID" value="XM_022803772.1"/>
</dbReference>
<dbReference type="PANTHER" id="PTHR12414">
    <property type="entry name" value="GLIAL CELLS MISSING RELATED/GLIDE"/>
    <property type="match status" value="1"/>
</dbReference>
<feature type="region of interest" description="Disordered" evidence="6">
    <location>
        <begin position="350"/>
        <end position="389"/>
    </location>
</feature>
<organism evidence="8 9">
    <name type="scientific">Varroa destructor</name>
    <name type="common">Honeybee mite</name>
    <dbReference type="NCBI Taxonomy" id="109461"/>
    <lineage>
        <taxon>Eukaryota</taxon>
        <taxon>Metazoa</taxon>
        <taxon>Ecdysozoa</taxon>
        <taxon>Arthropoda</taxon>
        <taxon>Chelicerata</taxon>
        <taxon>Arachnida</taxon>
        <taxon>Acari</taxon>
        <taxon>Parasitiformes</taxon>
        <taxon>Mesostigmata</taxon>
        <taxon>Gamasina</taxon>
        <taxon>Dermanyssoidea</taxon>
        <taxon>Varroidae</taxon>
        <taxon>Varroa</taxon>
    </lineage>
</organism>
<keyword evidence="2" id="KW-0805">Transcription regulation</keyword>
<dbReference type="GeneID" id="111249648"/>
<dbReference type="InterPro" id="IPR043021">
    <property type="entry name" value="GCM_small"/>
</dbReference>
<evidence type="ECO:0000256" key="4">
    <source>
        <dbReference type="ARBA" id="ARBA00023163"/>
    </source>
</evidence>
<feature type="domain" description="GCM" evidence="7">
    <location>
        <begin position="70"/>
        <end position="226"/>
    </location>
</feature>
<feature type="compositionally biased region" description="Basic residues" evidence="6">
    <location>
        <begin position="588"/>
        <end position="600"/>
    </location>
</feature>
<protein>
    <recommendedName>
        <fullName evidence="7">GCM domain-containing protein</fullName>
    </recommendedName>
</protein>
<keyword evidence="4" id="KW-0804">Transcription</keyword>
<dbReference type="EnsemblMetazoa" id="XM_022803772">
    <property type="protein sequence ID" value="XP_022659507"/>
    <property type="gene ID" value="LOC111249648"/>
</dbReference>
<proteinExistence type="predicted"/>
<dbReference type="GO" id="GO:0001228">
    <property type="term" value="F:DNA-binding transcription activator activity, RNA polymerase II-specific"/>
    <property type="evidence" value="ECO:0007669"/>
    <property type="project" value="InterPro"/>
</dbReference>
<sequence length="648" mass="71114">MVQAGLGSPDLPERERGLMAKSCSPTLAESSFASLLDSCSGNSPNSKLRPSSQFTPPAPTVLHHGVLNHQDWDINDNNVPRVTSFDPYNEWADGHCRFVYRPDCEEAKRHSSGWAMRNTNNHNVHILKKSCLGVLVCTQRCVSDAGDSVHLRPAICDKARKKQQGKPCPNRRCAGRLEVLPCRGHCGYPVTHFWRHTEHAIFFQAKGLHDHPQPEPKATAEARRSLRVAKRGYSAAALESSRFAGGPTPYLAAGASTFKDHHLSESFQQHAPAVLSNGSAATWTSEVDYEYYVKVSRVERLSMLPPPSAGPPAPSAPALPLPSQLPLGTQCSCPPFECVCPPGIKRRYPGQNPFARPTTHSGHPALPTAARPTAPTGSPYTDYTGVPLHHHHHHSSIDLYQPSLMAGEKAVQEWTASGSTGGESNDRSSEDSDKHPQHFQSYQHQLTSGAAQRQEAFKLTYRTSHSLPVQHGDLRQSVPTLHSAYPGCSSYPVNSSQVSIKHTDSGLINPQPSDCFITSLDNHNNEHSQRFFSAVDNAVQDDPNSQTSSQFMNQSWPSDYRLNSGEYHHSYYHQERTGGYHPSYDMTHHHHHHHSHHPARVHPTTGNSQTHHLQATVGTGSGGGHLQPPVPQGLMAPPLSEVPTLAML</sequence>
<dbReference type="Proteomes" id="UP000594260">
    <property type="component" value="Unplaced"/>
</dbReference>
<dbReference type="InterPro" id="IPR039791">
    <property type="entry name" value="GCM"/>
</dbReference>
<evidence type="ECO:0000256" key="2">
    <source>
        <dbReference type="ARBA" id="ARBA00023015"/>
    </source>
</evidence>
<feature type="compositionally biased region" description="Polar residues" evidence="6">
    <location>
        <begin position="604"/>
        <end position="618"/>
    </location>
</feature>
<evidence type="ECO:0000259" key="7">
    <source>
        <dbReference type="PROSITE" id="PS50807"/>
    </source>
</evidence>
<accession>A0A7M7KDP2</accession>
<dbReference type="GO" id="GO:0000978">
    <property type="term" value="F:RNA polymerase II cis-regulatory region sequence-specific DNA binding"/>
    <property type="evidence" value="ECO:0007669"/>
    <property type="project" value="TreeGrafter"/>
</dbReference>
<dbReference type="PROSITE" id="PS50807">
    <property type="entry name" value="GCM"/>
    <property type="match status" value="1"/>
</dbReference>
<evidence type="ECO:0000313" key="8">
    <source>
        <dbReference type="EnsemblMetazoa" id="XP_022659506"/>
    </source>
</evidence>
<feature type="compositionally biased region" description="Polar residues" evidence="6">
    <location>
        <begin position="438"/>
        <end position="450"/>
    </location>
</feature>
<keyword evidence="5" id="KW-0539">Nucleus</keyword>
<dbReference type="PANTHER" id="PTHR12414:SF8">
    <property type="entry name" value="TRANSCRIPTION FACTOR GLIAL CELLS MISSING-RELATED"/>
    <property type="match status" value="1"/>
</dbReference>
<dbReference type="SUPFAM" id="SSF90073">
    <property type="entry name" value="GCM domain"/>
    <property type="match status" value="1"/>
</dbReference>
<dbReference type="InterPro" id="IPR003902">
    <property type="entry name" value="Tscrpt_reg_GCM"/>
</dbReference>
<dbReference type="KEGG" id="vde:111249648"/>
<dbReference type="Gene3D" id="3.30.70.3530">
    <property type="entry name" value="GCM motif"/>
    <property type="match status" value="1"/>
</dbReference>
<evidence type="ECO:0000256" key="6">
    <source>
        <dbReference type="SAM" id="MobiDB-lite"/>
    </source>
</evidence>
<keyword evidence="9" id="KW-1185">Reference proteome</keyword>
<dbReference type="Gene3D" id="2.20.25.670">
    <property type="entry name" value="GCM domain, large subdomain"/>
    <property type="match status" value="1"/>
</dbReference>
<evidence type="ECO:0000256" key="1">
    <source>
        <dbReference type="ARBA" id="ARBA00022473"/>
    </source>
</evidence>
<dbReference type="GO" id="GO:0005634">
    <property type="term" value="C:nucleus"/>
    <property type="evidence" value="ECO:0007669"/>
    <property type="project" value="TreeGrafter"/>
</dbReference>
<dbReference type="OrthoDB" id="6241117at2759"/>
<feature type="compositionally biased region" description="Basic and acidic residues" evidence="6">
    <location>
        <begin position="424"/>
        <end position="436"/>
    </location>
</feature>
<dbReference type="InterPro" id="IPR043020">
    <property type="entry name" value="GCM_large"/>
</dbReference>
<evidence type="ECO:0000313" key="9">
    <source>
        <dbReference type="Proteomes" id="UP000594260"/>
    </source>
</evidence>
<dbReference type="RefSeq" id="XP_022659506.1">
    <property type="nucleotide sequence ID" value="XM_022803771.1"/>
</dbReference>
<reference evidence="8" key="1">
    <citation type="submission" date="2021-01" db="UniProtKB">
        <authorList>
            <consortium name="EnsemblMetazoa"/>
        </authorList>
    </citation>
    <scope>IDENTIFICATION</scope>
</reference>
<feature type="region of interest" description="Disordered" evidence="6">
    <location>
        <begin position="410"/>
        <end position="450"/>
    </location>
</feature>
<evidence type="ECO:0000256" key="5">
    <source>
        <dbReference type="ARBA" id="ARBA00023242"/>
    </source>
</evidence>
<evidence type="ECO:0000256" key="3">
    <source>
        <dbReference type="ARBA" id="ARBA00023125"/>
    </source>
</evidence>
<keyword evidence="1" id="KW-0217">Developmental protein</keyword>
<dbReference type="InterPro" id="IPR036115">
    <property type="entry name" value="GCM_dom_sf"/>
</dbReference>
<dbReference type="GO" id="GO:0042063">
    <property type="term" value="P:gliogenesis"/>
    <property type="evidence" value="ECO:0007669"/>
    <property type="project" value="TreeGrafter"/>
</dbReference>
<dbReference type="InParanoid" id="A0A7M7KDP2"/>
<keyword evidence="3" id="KW-0238">DNA-binding</keyword>
<dbReference type="AlphaFoldDB" id="A0A7M7KDP2"/>